<dbReference type="EC" id="2.7.11.21" evidence="8"/>
<dbReference type="GO" id="GO:0005524">
    <property type="term" value="F:ATP binding"/>
    <property type="evidence" value="ECO:0007669"/>
    <property type="project" value="UniProtKB-UniRule"/>
</dbReference>
<feature type="compositionally biased region" description="Polar residues" evidence="9">
    <location>
        <begin position="512"/>
        <end position="534"/>
    </location>
</feature>
<dbReference type="InterPro" id="IPR011009">
    <property type="entry name" value="Kinase-like_dom_sf"/>
</dbReference>
<dbReference type="InterPro" id="IPR008271">
    <property type="entry name" value="Ser/Thr_kinase_AS"/>
</dbReference>
<dbReference type="FunFam" id="3.30.200.20:FF:000091">
    <property type="entry name" value="Serine/threonine-protein kinase PLK"/>
    <property type="match status" value="1"/>
</dbReference>
<feature type="compositionally biased region" description="Low complexity" evidence="9">
    <location>
        <begin position="551"/>
        <end position="565"/>
    </location>
</feature>
<dbReference type="PROSITE" id="PS50011">
    <property type="entry name" value="PROTEIN_KINASE_DOM"/>
    <property type="match status" value="1"/>
</dbReference>
<evidence type="ECO:0000256" key="1">
    <source>
        <dbReference type="ARBA" id="ARBA00022527"/>
    </source>
</evidence>
<keyword evidence="3" id="KW-0677">Repeat</keyword>
<dbReference type="Pfam" id="PF00659">
    <property type="entry name" value="POLO_box"/>
    <property type="match status" value="2"/>
</dbReference>
<dbReference type="InterPro" id="IPR033701">
    <property type="entry name" value="POLO_box_1"/>
</dbReference>
<name>A0A9N8DTI5_9STRA</name>
<feature type="compositionally biased region" description="Low complexity" evidence="9">
    <location>
        <begin position="597"/>
        <end position="609"/>
    </location>
</feature>
<dbReference type="PROSITE" id="PS00108">
    <property type="entry name" value="PROTEIN_KINASE_ST"/>
    <property type="match status" value="1"/>
</dbReference>
<evidence type="ECO:0000256" key="8">
    <source>
        <dbReference type="RuleBase" id="RU361162"/>
    </source>
</evidence>
<dbReference type="GO" id="GO:0005634">
    <property type="term" value="C:nucleus"/>
    <property type="evidence" value="ECO:0007669"/>
    <property type="project" value="TreeGrafter"/>
</dbReference>
<feature type="compositionally biased region" description="Basic and acidic residues" evidence="9">
    <location>
        <begin position="96"/>
        <end position="108"/>
    </location>
</feature>
<keyword evidence="5 8" id="KW-0418">Kinase</keyword>
<dbReference type="CDD" id="cd13117">
    <property type="entry name" value="POLO_box_2"/>
    <property type="match status" value="1"/>
</dbReference>
<feature type="compositionally biased region" description="Polar residues" evidence="9">
    <location>
        <begin position="610"/>
        <end position="619"/>
    </location>
</feature>
<protein>
    <recommendedName>
        <fullName evidence="8">Serine/threonine-protein kinase PLK</fullName>
        <ecNumber evidence="8">2.7.11.21</ecNumber>
    </recommendedName>
    <alternativeName>
        <fullName evidence="8">Polo-like kinase</fullName>
    </alternativeName>
</protein>
<feature type="region of interest" description="Disordered" evidence="9">
    <location>
        <begin position="512"/>
        <end position="619"/>
    </location>
</feature>
<dbReference type="PANTHER" id="PTHR24345:SF0">
    <property type="entry name" value="CELL CYCLE SERINE_THREONINE-PROTEIN KINASE CDC5_MSD2"/>
    <property type="match status" value="1"/>
</dbReference>
<dbReference type="InterPro" id="IPR017441">
    <property type="entry name" value="Protein_kinase_ATP_BS"/>
</dbReference>
<evidence type="ECO:0000256" key="3">
    <source>
        <dbReference type="ARBA" id="ARBA00022737"/>
    </source>
</evidence>
<dbReference type="Gene3D" id="1.10.510.10">
    <property type="entry name" value="Transferase(Phosphotransferase) domain 1"/>
    <property type="match status" value="1"/>
</dbReference>
<dbReference type="Gene3D" id="3.30.1120.30">
    <property type="entry name" value="POLO box domain"/>
    <property type="match status" value="2"/>
</dbReference>
<evidence type="ECO:0000256" key="6">
    <source>
        <dbReference type="ARBA" id="ARBA00022840"/>
    </source>
</evidence>
<feature type="domain" description="Protein kinase" evidence="10">
    <location>
        <begin position="157"/>
        <end position="415"/>
    </location>
</feature>
<gene>
    <name evidence="12" type="ORF">SEMRO_359_G126090.1</name>
</gene>
<feature type="compositionally biased region" description="Polar residues" evidence="9">
    <location>
        <begin position="110"/>
        <end position="123"/>
    </location>
</feature>
<evidence type="ECO:0000259" key="11">
    <source>
        <dbReference type="PROSITE" id="PS50078"/>
    </source>
</evidence>
<dbReference type="InterPro" id="IPR000959">
    <property type="entry name" value="POLO_box_dom"/>
</dbReference>
<dbReference type="FunFam" id="3.30.1120.30:FF:000013">
    <property type="entry name" value="Serine/threonine-protein kinase PLK"/>
    <property type="match status" value="1"/>
</dbReference>
<proteinExistence type="inferred from homology"/>
<dbReference type="Proteomes" id="UP001153069">
    <property type="component" value="Unassembled WGS sequence"/>
</dbReference>
<feature type="compositionally biased region" description="Polar residues" evidence="9">
    <location>
        <begin position="49"/>
        <end position="61"/>
    </location>
</feature>
<feature type="domain" description="POLO box" evidence="11">
    <location>
        <begin position="664"/>
        <end position="755"/>
    </location>
</feature>
<dbReference type="Gene3D" id="3.30.200.20">
    <property type="entry name" value="Phosphorylase Kinase, domain 1"/>
    <property type="match status" value="1"/>
</dbReference>
<dbReference type="AlphaFoldDB" id="A0A9N8DTI5"/>
<dbReference type="InterPro" id="IPR033695">
    <property type="entry name" value="POLO_box_2"/>
</dbReference>
<reference evidence="12" key="1">
    <citation type="submission" date="2020-06" db="EMBL/GenBank/DDBJ databases">
        <authorList>
            <consortium name="Plant Systems Biology data submission"/>
        </authorList>
    </citation>
    <scope>NUCLEOTIDE SEQUENCE</scope>
    <source>
        <strain evidence="12">D6</strain>
    </source>
</reference>
<comment type="caution">
    <text evidence="12">The sequence shown here is derived from an EMBL/GenBank/DDBJ whole genome shotgun (WGS) entry which is preliminary data.</text>
</comment>
<evidence type="ECO:0000256" key="9">
    <source>
        <dbReference type="SAM" id="MobiDB-lite"/>
    </source>
</evidence>
<feature type="compositionally biased region" description="Polar residues" evidence="9">
    <location>
        <begin position="19"/>
        <end position="39"/>
    </location>
</feature>
<evidence type="ECO:0000313" key="13">
    <source>
        <dbReference type="Proteomes" id="UP001153069"/>
    </source>
</evidence>
<dbReference type="EMBL" id="CAICTM010000358">
    <property type="protein sequence ID" value="CAB9508758.1"/>
    <property type="molecule type" value="Genomic_DNA"/>
</dbReference>
<feature type="domain" description="POLO box" evidence="11">
    <location>
        <begin position="777"/>
        <end position="857"/>
    </location>
</feature>
<comment type="similarity">
    <text evidence="8">Belongs to the protein kinase superfamily. Ser/Thr protein kinase family. CDC5/Polo subfamily.</text>
</comment>
<dbReference type="PROSITE" id="PS50078">
    <property type="entry name" value="POLO_BOX"/>
    <property type="match status" value="2"/>
</dbReference>
<dbReference type="InterPro" id="IPR036947">
    <property type="entry name" value="POLO_box_dom_sf"/>
</dbReference>
<dbReference type="PROSITE" id="PS00107">
    <property type="entry name" value="PROTEIN_KINASE_ATP"/>
    <property type="match status" value="1"/>
</dbReference>
<dbReference type="SMART" id="SM00220">
    <property type="entry name" value="S_TKc"/>
    <property type="match status" value="1"/>
</dbReference>
<feature type="binding site" evidence="7">
    <location>
        <position position="186"/>
    </location>
    <ligand>
        <name>ATP</name>
        <dbReference type="ChEBI" id="CHEBI:30616"/>
    </ligand>
</feature>
<keyword evidence="1 8" id="KW-0723">Serine/threonine-protein kinase</keyword>
<feature type="region of interest" description="Disordered" evidence="9">
    <location>
        <begin position="446"/>
        <end position="497"/>
    </location>
</feature>
<feature type="compositionally biased region" description="Polar residues" evidence="9">
    <location>
        <begin position="447"/>
        <end position="457"/>
    </location>
</feature>
<comment type="catalytic activity">
    <reaction evidence="8">
        <text>L-threonyl-[protein] + ATP = O-phospho-L-threonyl-[protein] + ADP + H(+)</text>
        <dbReference type="Rhea" id="RHEA:46608"/>
        <dbReference type="Rhea" id="RHEA-COMP:11060"/>
        <dbReference type="Rhea" id="RHEA-COMP:11605"/>
        <dbReference type="ChEBI" id="CHEBI:15378"/>
        <dbReference type="ChEBI" id="CHEBI:30013"/>
        <dbReference type="ChEBI" id="CHEBI:30616"/>
        <dbReference type="ChEBI" id="CHEBI:61977"/>
        <dbReference type="ChEBI" id="CHEBI:456216"/>
        <dbReference type="EC" id="2.7.11.21"/>
    </reaction>
</comment>
<dbReference type="OrthoDB" id="408964at2759"/>
<evidence type="ECO:0000256" key="7">
    <source>
        <dbReference type="PROSITE-ProRule" id="PRU10141"/>
    </source>
</evidence>
<feature type="region of interest" description="Disordered" evidence="9">
    <location>
        <begin position="1"/>
        <end position="136"/>
    </location>
</feature>
<dbReference type="SUPFAM" id="SSF82615">
    <property type="entry name" value="Polo-box domain"/>
    <property type="match status" value="2"/>
</dbReference>
<dbReference type="InterPro" id="IPR000719">
    <property type="entry name" value="Prot_kinase_dom"/>
</dbReference>
<feature type="compositionally biased region" description="Polar residues" evidence="9">
    <location>
        <begin position="574"/>
        <end position="584"/>
    </location>
</feature>
<feature type="compositionally biased region" description="Basic and acidic residues" evidence="9">
    <location>
        <begin position="585"/>
        <end position="594"/>
    </location>
</feature>
<evidence type="ECO:0000259" key="10">
    <source>
        <dbReference type="PROSITE" id="PS50011"/>
    </source>
</evidence>
<evidence type="ECO:0000256" key="5">
    <source>
        <dbReference type="ARBA" id="ARBA00022777"/>
    </source>
</evidence>
<evidence type="ECO:0000313" key="12">
    <source>
        <dbReference type="EMBL" id="CAB9508758.1"/>
    </source>
</evidence>
<evidence type="ECO:0000256" key="4">
    <source>
        <dbReference type="ARBA" id="ARBA00022741"/>
    </source>
</evidence>
<keyword evidence="13" id="KW-1185">Reference proteome</keyword>
<keyword evidence="2 8" id="KW-0808">Transferase</keyword>
<dbReference type="SUPFAM" id="SSF56112">
    <property type="entry name" value="Protein kinase-like (PK-like)"/>
    <property type="match status" value="1"/>
</dbReference>
<dbReference type="CDD" id="cd14099">
    <property type="entry name" value="STKc_PLK"/>
    <property type="match status" value="1"/>
</dbReference>
<dbReference type="GO" id="GO:0004674">
    <property type="term" value="F:protein serine/threonine kinase activity"/>
    <property type="evidence" value="ECO:0007669"/>
    <property type="project" value="UniProtKB-KW"/>
</dbReference>
<accession>A0A9N8DTI5</accession>
<dbReference type="PANTHER" id="PTHR24345">
    <property type="entry name" value="SERINE/THREONINE-PROTEIN KINASE PLK"/>
    <property type="match status" value="1"/>
</dbReference>
<dbReference type="Pfam" id="PF00069">
    <property type="entry name" value="Pkinase"/>
    <property type="match status" value="1"/>
</dbReference>
<evidence type="ECO:0000256" key="2">
    <source>
        <dbReference type="ARBA" id="ARBA00022679"/>
    </source>
</evidence>
<dbReference type="FunFam" id="1.10.510.10:FF:000571">
    <property type="entry name" value="Maternal embryonic leucine zipper kinase"/>
    <property type="match status" value="1"/>
</dbReference>
<sequence length="861" mass="96168">MATTTYGARLPLQSRHHFSQQPSALSSSGDGAMNRLSTLESSNNENNKARITSFSTSTHQRGSQHFRGRSQEKDSATLAQIGHPAFGGVSNNAKPTRSESVGRSDRGRSKSIQRGPTQRSTSAIRAKPDGNNSDNENIIIEEKRRRVNGDGYTLHRYLRGRLLGRGGFAKVYLCTALDTSKNYAVKIVPKANLVKARARQKLQAEIKIHRQLRHANICEFKHFFEDRNNCYILLELCHNQSLNEMIKRRKRLTEPEAALFMRQLLDAVLHLHENCVIHRDLKLGNLFLDRNLGVKVGDFGLATKLEDVNEKRKTICGTPNYIAPEVIQGDKATRGHSFEVDIWSMGVILFTVLVGKPPYEAKDVKATYQRIIANEYSFPSHIPVSDTAKNLIVSMLKSKPEDRPTLTQISNHEFLAEHRLPTSIPLEATHTAPEWTSNAFGEVVPARSSNDKYSVSRPTKKPTLPRGGSQRRPFGQRDPNVDGPGSGNNRMKEKSSRDVINVQGLVQGAQATANSQGTLNGNNRPSSGTSSASPFQIYDETTESRTPRVQSISRGSFSSRPSPSSTDDLVVKTSALSVKTNSGSGRKEVARPDLGRAQSGATVASAAASNTGHSTTGMTVETDSNILHQMLDNLENVMLVTDSRKGSYHSVSPRPINRGGPDKWVSRYVDYTSKYGLGFLLNDGSAGVYFNDSTKTVLDANGVTFQYIERRRNDELISPRSSKEASTATYTVDVYPESLQKKVTLLKHFHNYLVEQQSKCTDNGSPSKDGAEHDYIYIKKWVRTKHAILFRLSNQTVQIVFYDQTEILLTPDQRFITYVDKFRKRQTFHFNDELVGNNPDFAKRLKYTKDIMQQLMTGQRR</sequence>
<keyword evidence="6 7" id="KW-0067">ATP-binding</keyword>
<organism evidence="12 13">
    <name type="scientific">Seminavis robusta</name>
    <dbReference type="NCBI Taxonomy" id="568900"/>
    <lineage>
        <taxon>Eukaryota</taxon>
        <taxon>Sar</taxon>
        <taxon>Stramenopiles</taxon>
        <taxon>Ochrophyta</taxon>
        <taxon>Bacillariophyta</taxon>
        <taxon>Bacillariophyceae</taxon>
        <taxon>Bacillariophycidae</taxon>
        <taxon>Naviculales</taxon>
        <taxon>Naviculaceae</taxon>
        <taxon>Seminavis</taxon>
    </lineage>
</organism>
<keyword evidence="4 7" id="KW-0547">Nucleotide-binding</keyword>
<dbReference type="CDD" id="cd13118">
    <property type="entry name" value="POLO_box_1"/>
    <property type="match status" value="1"/>
</dbReference>